<dbReference type="AlphaFoldDB" id="A0A1G7JAZ8"/>
<evidence type="ECO:0000259" key="3">
    <source>
        <dbReference type="Pfam" id="PF22636"/>
    </source>
</evidence>
<feature type="domain" description="Fluoroacetyl-CoA-specific thioesterase-like" evidence="3">
    <location>
        <begin position="19"/>
        <end position="121"/>
    </location>
</feature>
<dbReference type="RefSeq" id="WP_092089037.1">
    <property type="nucleotide sequence ID" value="NZ_FMZW01000048.1"/>
</dbReference>
<dbReference type="Pfam" id="PF22636">
    <property type="entry name" value="FlK"/>
    <property type="match status" value="1"/>
</dbReference>
<proteinExistence type="predicted"/>
<dbReference type="InterPro" id="IPR054485">
    <property type="entry name" value="FlK-like_dom"/>
</dbReference>
<feature type="binding site" evidence="2">
    <location>
        <position position="116"/>
    </location>
    <ligand>
        <name>substrate</name>
    </ligand>
</feature>
<dbReference type="Gene3D" id="3.10.129.10">
    <property type="entry name" value="Hotdog Thioesterase"/>
    <property type="match status" value="1"/>
</dbReference>
<evidence type="ECO:0000256" key="1">
    <source>
        <dbReference type="PIRSR" id="PIRSR014972-1"/>
    </source>
</evidence>
<dbReference type="InterPro" id="IPR025540">
    <property type="entry name" value="FlK"/>
</dbReference>
<dbReference type="PIRSF" id="PIRSF014972">
    <property type="entry name" value="FlK"/>
    <property type="match status" value="1"/>
</dbReference>
<dbReference type="PANTHER" id="PTHR36934">
    <property type="entry name" value="BLR0278 PROTEIN"/>
    <property type="match status" value="1"/>
</dbReference>
<evidence type="ECO:0000313" key="4">
    <source>
        <dbReference type="EMBL" id="SDF22075.1"/>
    </source>
</evidence>
<feature type="active site" evidence="1">
    <location>
        <position position="72"/>
    </location>
</feature>
<protein>
    <submittedName>
        <fullName evidence="4">Thioesterase superfamily</fullName>
    </submittedName>
</protein>
<accession>A0A1G7JAZ8</accession>
<dbReference type="EMBL" id="FMZW01000048">
    <property type="protein sequence ID" value="SDF22075.1"/>
    <property type="molecule type" value="Genomic_DNA"/>
</dbReference>
<reference evidence="4 5" key="1">
    <citation type="submission" date="2016-10" db="EMBL/GenBank/DDBJ databases">
        <authorList>
            <person name="de Groot N.N."/>
        </authorList>
    </citation>
    <scope>NUCLEOTIDE SEQUENCE [LARGE SCALE GENOMIC DNA]</scope>
    <source>
        <strain evidence="4 5">R5</strain>
    </source>
</reference>
<dbReference type="PANTHER" id="PTHR36934:SF1">
    <property type="entry name" value="THIOESTERASE DOMAIN-CONTAINING PROTEIN"/>
    <property type="match status" value="1"/>
</dbReference>
<dbReference type="Proteomes" id="UP000199245">
    <property type="component" value="Unassembled WGS sequence"/>
</dbReference>
<feature type="binding site" evidence="2">
    <location>
        <position position="65"/>
    </location>
    <ligand>
        <name>CoA</name>
        <dbReference type="ChEBI" id="CHEBI:57287"/>
    </ligand>
</feature>
<dbReference type="CDD" id="cd03440">
    <property type="entry name" value="hot_dog"/>
    <property type="match status" value="1"/>
</dbReference>
<feature type="binding site" evidence="2">
    <location>
        <position position="65"/>
    </location>
    <ligand>
        <name>substrate</name>
    </ligand>
</feature>
<organism evidence="4 5">
    <name type="scientific">Bradyrhizobium brasilense</name>
    <dbReference type="NCBI Taxonomy" id="1419277"/>
    <lineage>
        <taxon>Bacteria</taxon>
        <taxon>Pseudomonadati</taxon>
        <taxon>Pseudomonadota</taxon>
        <taxon>Alphaproteobacteria</taxon>
        <taxon>Hyphomicrobiales</taxon>
        <taxon>Nitrobacteraceae</taxon>
        <taxon>Bradyrhizobium</taxon>
    </lineage>
</organism>
<gene>
    <name evidence="4" type="ORF">SAMN05216337_104818</name>
</gene>
<evidence type="ECO:0000313" key="5">
    <source>
        <dbReference type="Proteomes" id="UP000199245"/>
    </source>
</evidence>
<evidence type="ECO:0000256" key="2">
    <source>
        <dbReference type="PIRSR" id="PIRSR014972-2"/>
    </source>
</evidence>
<name>A0A1G7JAZ8_9BRAD</name>
<feature type="active site" evidence="1">
    <location>
        <position position="46"/>
    </location>
</feature>
<dbReference type="InterPro" id="IPR029069">
    <property type="entry name" value="HotDog_dom_sf"/>
</dbReference>
<sequence>MDARDFIKIGMSAERMLVVPPERTVGHFVPGMPMVYATPMMILEMEMASGDAIRAALQPGWVTVGTEVDIRHLAAALVGATVRTTSKVIAVERRVIRFEVEAFEGTRKLGEGRHARGLINVESFNKRLAGTSGSAQ</sequence>
<feature type="active site" evidence="1">
    <location>
        <position position="38"/>
    </location>
</feature>
<dbReference type="SUPFAM" id="SSF54637">
    <property type="entry name" value="Thioesterase/thiol ester dehydrase-isomerase"/>
    <property type="match status" value="1"/>
</dbReference>